<organism evidence="2 3">
    <name type="scientific">Symbiodinium necroappetens</name>
    <dbReference type="NCBI Taxonomy" id="1628268"/>
    <lineage>
        <taxon>Eukaryota</taxon>
        <taxon>Sar</taxon>
        <taxon>Alveolata</taxon>
        <taxon>Dinophyceae</taxon>
        <taxon>Suessiales</taxon>
        <taxon>Symbiodiniaceae</taxon>
        <taxon>Symbiodinium</taxon>
    </lineage>
</organism>
<reference evidence="2" key="1">
    <citation type="submission" date="2021-02" db="EMBL/GenBank/DDBJ databases">
        <authorList>
            <person name="Dougan E. K."/>
            <person name="Rhodes N."/>
            <person name="Thang M."/>
            <person name="Chan C."/>
        </authorList>
    </citation>
    <scope>NUCLEOTIDE SEQUENCE</scope>
</reference>
<sequence length="107" mass="12699">VPEPFQEAPEPGEEPVPSGDLASVPRGEEPPDLRPRAEQVGTQDYILEVWERYQDAEGRHWFFCPRNNDWFYTDEAETSCWYQFCDPNTPETLWWWNSLTNRAFFEP</sequence>
<dbReference type="Proteomes" id="UP000601435">
    <property type="component" value="Unassembled WGS sequence"/>
</dbReference>
<accession>A0A812TC39</accession>
<comment type="caution">
    <text evidence="2">The sequence shown here is derived from an EMBL/GenBank/DDBJ whole genome shotgun (WGS) entry which is preliminary data.</text>
</comment>
<keyword evidence="3" id="KW-1185">Reference proteome</keyword>
<evidence type="ECO:0000313" key="3">
    <source>
        <dbReference type="Proteomes" id="UP000601435"/>
    </source>
</evidence>
<feature type="compositionally biased region" description="Basic and acidic residues" evidence="1">
    <location>
        <begin position="26"/>
        <end position="37"/>
    </location>
</feature>
<feature type="region of interest" description="Disordered" evidence="1">
    <location>
        <begin position="1"/>
        <end position="40"/>
    </location>
</feature>
<gene>
    <name evidence="2" type="primary">RNF43</name>
    <name evidence="2" type="ORF">SNEC2469_LOCUS14737</name>
</gene>
<feature type="non-terminal residue" evidence="2">
    <location>
        <position position="1"/>
    </location>
</feature>
<proteinExistence type="predicted"/>
<evidence type="ECO:0000256" key="1">
    <source>
        <dbReference type="SAM" id="MobiDB-lite"/>
    </source>
</evidence>
<name>A0A812TC39_9DINO</name>
<protein>
    <submittedName>
        <fullName evidence="2">RNF43 protein</fullName>
    </submittedName>
</protein>
<dbReference type="AlphaFoldDB" id="A0A812TC39"/>
<evidence type="ECO:0000313" key="2">
    <source>
        <dbReference type="EMBL" id="CAE7515465.1"/>
    </source>
</evidence>
<dbReference type="EMBL" id="CAJNJA010023730">
    <property type="protein sequence ID" value="CAE7515465.1"/>
    <property type="molecule type" value="Genomic_DNA"/>
</dbReference>